<keyword evidence="4 6" id="KW-0067">ATP-binding</keyword>
<dbReference type="Gene3D" id="3.40.50.300">
    <property type="entry name" value="P-loop containing nucleotide triphosphate hydrolases"/>
    <property type="match status" value="1"/>
</dbReference>
<evidence type="ECO:0000313" key="7">
    <source>
        <dbReference type="Proteomes" id="UP001205919"/>
    </source>
</evidence>
<dbReference type="InterPro" id="IPR027417">
    <property type="entry name" value="P-loop_NTPase"/>
</dbReference>
<evidence type="ECO:0000259" key="5">
    <source>
        <dbReference type="PROSITE" id="PS50893"/>
    </source>
</evidence>
<dbReference type="InterPro" id="IPR050153">
    <property type="entry name" value="Metal_Ion_Import_ABC"/>
</dbReference>
<dbReference type="InterPro" id="IPR003439">
    <property type="entry name" value="ABC_transporter-like_ATP-bd"/>
</dbReference>
<dbReference type="PANTHER" id="PTHR42734">
    <property type="entry name" value="METAL TRANSPORT SYSTEM ATP-BINDING PROTEIN TM_0124-RELATED"/>
    <property type="match status" value="1"/>
</dbReference>
<dbReference type="RefSeq" id="WP_008710046.1">
    <property type="nucleotide sequence ID" value="NZ_CABKQM010000005.1"/>
</dbReference>
<gene>
    <name evidence="6" type="ORF">NE630_07510</name>
</gene>
<dbReference type="EMBL" id="JANFYT010000013">
    <property type="protein sequence ID" value="MCQ4814276.1"/>
    <property type="molecule type" value="Genomic_DNA"/>
</dbReference>
<accession>A0AAW5K3F9</accession>
<name>A0AAW5K3F9_9BACT</name>
<dbReference type="CDD" id="cd03235">
    <property type="entry name" value="ABC_Metallic_Cations"/>
    <property type="match status" value="1"/>
</dbReference>
<dbReference type="AlphaFoldDB" id="A0AAW5K3F9"/>
<dbReference type="Proteomes" id="UP001205919">
    <property type="component" value="Unassembled WGS sequence"/>
</dbReference>
<evidence type="ECO:0000256" key="1">
    <source>
        <dbReference type="ARBA" id="ARBA00005417"/>
    </source>
</evidence>
<protein>
    <submittedName>
        <fullName evidence="6">Metal ABC transporter ATP-binding protein</fullName>
    </submittedName>
</protein>
<dbReference type="PROSITE" id="PS50893">
    <property type="entry name" value="ABC_TRANSPORTER_2"/>
    <property type="match status" value="1"/>
</dbReference>
<comment type="caution">
    <text evidence="6">The sequence shown here is derived from an EMBL/GenBank/DDBJ whole genome shotgun (WGS) entry which is preliminary data.</text>
</comment>
<organism evidence="6 7">
    <name type="scientific">Cloacibacillus evryensis</name>
    <dbReference type="NCBI Taxonomy" id="508460"/>
    <lineage>
        <taxon>Bacteria</taxon>
        <taxon>Thermotogati</taxon>
        <taxon>Synergistota</taxon>
        <taxon>Synergistia</taxon>
        <taxon>Synergistales</taxon>
        <taxon>Synergistaceae</taxon>
        <taxon>Cloacibacillus</taxon>
    </lineage>
</organism>
<comment type="similarity">
    <text evidence="1">Belongs to the ABC transporter superfamily.</text>
</comment>
<keyword evidence="7" id="KW-1185">Reference proteome</keyword>
<dbReference type="SMART" id="SM00382">
    <property type="entry name" value="AAA"/>
    <property type="match status" value="1"/>
</dbReference>
<evidence type="ECO:0000256" key="3">
    <source>
        <dbReference type="ARBA" id="ARBA00022741"/>
    </source>
</evidence>
<reference evidence="6 7" key="1">
    <citation type="submission" date="2022-06" db="EMBL/GenBank/DDBJ databases">
        <title>Isolation of gut microbiota from human fecal samples.</title>
        <authorList>
            <person name="Pamer E.G."/>
            <person name="Barat B."/>
            <person name="Waligurski E."/>
            <person name="Medina S."/>
            <person name="Paddock L."/>
            <person name="Mostad J."/>
        </authorList>
    </citation>
    <scope>NUCLEOTIDE SEQUENCE [LARGE SCALE GENOMIC DNA]</scope>
    <source>
        <strain evidence="6 7">DFI.9.90</strain>
    </source>
</reference>
<proteinExistence type="inferred from homology"/>
<keyword evidence="3" id="KW-0547">Nucleotide-binding</keyword>
<keyword evidence="2" id="KW-0813">Transport</keyword>
<evidence type="ECO:0000313" key="6">
    <source>
        <dbReference type="EMBL" id="MCQ4814276.1"/>
    </source>
</evidence>
<dbReference type="GO" id="GO:0016887">
    <property type="term" value="F:ATP hydrolysis activity"/>
    <property type="evidence" value="ECO:0007669"/>
    <property type="project" value="InterPro"/>
</dbReference>
<dbReference type="SUPFAM" id="SSF52540">
    <property type="entry name" value="P-loop containing nucleoside triphosphate hydrolases"/>
    <property type="match status" value="1"/>
</dbReference>
<dbReference type="PANTHER" id="PTHR42734:SF5">
    <property type="entry name" value="IRON TRANSPORT SYSTEM ATP-BINDING PROTEIN HI_0361-RELATED"/>
    <property type="match status" value="1"/>
</dbReference>
<dbReference type="InterPro" id="IPR003593">
    <property type="entry name" value="AAA+_ATPase"/>
</dbReference>
<sequence length="228" mass="24734">MPAFVCSGLSVAYGGREALSDIDFELPRGAFLAIVGENGSGKSTLIKALLGLIKPSAGTVRLGEGLKTSDIGYLPQQREARSDFPATVYEIALSGRLNKLGLRPFYGRRDRRCAEESLRLMGLWELRTKAFRELSGGQQQRTLLARALCASGGLLLLDEPVTGLDAEAAERMYSLLRAVNENDKTTVIMVTHDLTRAAATASHILELGGRQKYFGESCRWPGGTGRTE</sequence>
<dbReference type="GO" id="GO:0005524">
    <property type="term" value="F:ATP binding"/>
    <property type="evidence" value="ECO:0007669"/>
    <property type="project" value="UniProtKB-KW"/>
</dbReference>
<evidence type="ECO:0000256" key="4">
    <source>
        <dbReference type="ARBA" id="ARBA00022840"/>
    </source>
</evidence>
<dbReference type="Pfam" id="PF00005">
    <property type="entry name" value="ABC_tran"/>
    <property type="match status" value="1"/>
</dbReference>
<evidence type="ECO:0000256" key="2">
    <source>
        <dbReference type="ARBA" id="ARBA00022448"/>
    </source>
</evidence>
<feature type="domain" description="ABC transporter" evidence="5">
    <location>
        <begin position="4"/>
        <end position="226"/>
    </location>
</feature>